<evidence type="ECO:0000256" key="4">
    <source>
        <dbReference type="ARBA" id="ARBA00022448"/>
    </source>
</evidence>
<dbReference type="EMBL" id="JQAT01000003">
    <property type="protein sequence ID" value="KRN28340.1"/>
    <property type="molecule type" value="Genomic_DNA"/>
</dbReference>
<dbReference type="InterPro" id="IPR010087">
    <property type="entry name" value="Flav_short"/>
</dbReference>
<keyword evidence="6 8" id="KW-0288">FMN</keyword>
<dbReference type="InterPro" id="IPR029039">
    <property type="entry name" value="Flavoprotein-like_sf"/>
</dbReference>
<keyword evidence="12" id="KW-1185">Reference proteome</keyword>
<dbReference type="AlphaFoldDB" id="A0A0R2FTY8"/>
<dbReference type="Proteomes" id="UP000051645">
    <property type="component" value="Unassembled WGS sequence"/>
</dbReference>
<dbReference type="PANTHER" id="PTHR42809">
    <property type="entry name" value="FLAVODOXIN 2"/>
    <property type="match status" value="1"/>
</dbReference>
<proteinExistence type="inferred from homology"/>
<keyword evidence="5 8" id="KW-0285">Flavoprotein</keyword>
<dbReference type="PATRIC" id="fig|81857.3.peg.1348"/>
<organism evidence="11 12">
    <name type="scientific">Lactobacillus selangorensis</name>
    <dbReference type="NCBI Taxonomy" id="81857"/>
    <lineage>
        <taxon>Bacteria</taxon>
        <taxon>Bacillati</taxon>
        <taxon>Bacillota</taxon>
        <taxon>Bacilli</taxon>
        <taxon>Lactobacillales</taxon>
        <taxon>Lactobacillaceae</taxon>
        <taxon>Lactobacillus</taxon>
    </lineage>
</organism>
<dbReference type="EMBL" id="JQAZ01000003">
    <property type="protein sequence ID" value="KRN31842.1"/>
    <property type="molecule type" value="Genomic_DNA"/>
</dbReference>
<dbReference type="STRING" id="81857.IV38_GL001339"/>
<comment type="cofactor">
    <cofactor evidence="1 8">
        <name>FMN</name>
        <dbReference type="ChEBI" id="CHEBI:58210"/>
    </cofactor>
</comment>
<evidence type="ECO:0000313" key="12">
    <source>
        <dbReference type="Proteomes" id="UP000051645"/>
    </source>
</evidence>
<evidence type="ECO:0000256" key="2">
    <source>
        <dbReference type="ARBA" id="ARBA00003297"/>
    </source>
</evidence>
<gene>
    <name evidence="10" type="ORF">IV38_GL001339</name>
    <name evidence="11" type="ORF">IV40_GL001126</name>
</gene>
<comment type="similarity">
    <text evidence="3 8">Belongs to the flavodoxin family.</text>
</comment>
<comment type="caution">
    <text evidence="11">The sequence shown here is derived from an EMBL/GenBank/DDBJ whole genome shotgun (WGS) entry which is preliminary data.</text>
</comment>
<dbReference type="NCBIfam" id="TIGR01753">
    <property type="entry name" value="flav_short"/>
    <property type="match status" value="1"/>
</dbReference>
<evidence type="ECO:0000256" key="3">
    <source>
        <dbReference type="ARBA" id="ARBA00005267"/>
    </source>
</evidence>
<evidence type="ECO:0000259" key="9">
    <source>
        <dbReference type="PROSITE" id="PS50902"/>
    </source>
</evidence>
<evidence type="ECO:0000256" key="6">
    <source>
        <dbReference type="ARBA" id="ARBA00022643"/>
    </source>
</evidence>
<evidence type="ECO:0000256" key="7">
    <source>
        <dbReference type="ARBA" id="ARBA00022982"/>
    </source>
</evidence>
<evidence type="ECO:0000256" key="8">
    <source>
        <dbReference type="RuleBase" id="RU367037"/>
    </source>
</evidence>
<sequence>MATAKIVFASMTGNNEEIAEIVQEGLEDAGVDVDVTEISQADASEFEDVDICIIATYTYGEANLPDEAQDFFEDLQTVDLTGKVYGCCGSGDTFYDNFCSAVDDFSKVFADNGAIQGAPNVKIDLAPETEDIEKLDQFTAQIVAKQKELG</sequence>
<comment type="function">
    <text evidence="2 8">Low-potential electron donor to a number of redox enzymes.</text>
</comment>
<dbReference type="GO" id="GO:0016651">
    <property type="term" value="F:oxidoreductase activity, acting on NAD(P)H"/>
    <property type="evidence" value="ECO:0007669"/>
    <property type="project" value="UniProtKB-ARBA"/>
</dbReference>
<evidence type="ECO:0000313" key="13">
    <source>
        <dbReference type="Proteomes" id="UP000051751"/>
    </source>
</evidence>
<dbReference type="GO" id="GO:0010181">
    <property type="term" value="F:FMN binding"/>
    <property type="evidence" value="ECO:0007669"/>
    <property type="project" value="UniProtKB-UniRule"/>
</dbReference>
<dbReference type="SUPFAM" id="SSF52218">
    <property type="entry name" value="Flavoproteins"/>
    <property type="match status" value="1"/>
</dbReference>
<reference evidence="12 13" key="1">
    <citation type="journal article" date="2015" name="Genome Announc.">
        <title>Expanding the biotechnology potential of lactobacilli through comparative genomics of 213 strains and associated genera.</title>
        <authorList>
            <person name="Sun Z."/>
            <person name="Harris H.M."/>
            <person name="McCann A."/>
            <person name="Guo C."/>
            <person name="Argimon S."/>
            <person name="Zhang W."/>
            <person name="Yang X."/>
            <person name="Jeffery I.B."/>
            <person name="Cooney J.C."/>
            <person name="Kagawa T.F."/>
            <person name="Liu W."/>
            <person name="Song Y."/>
            <person name="Salvetti E."/>
            <person name="Wrobel A."/>
            <person name="Rasinkangas P."/>
            <person name="Parkhill J."/>
            <person name="Rea M.C."/>
            <person name="O'Sullivan O."/>
            <person name="Ritari J."/>
            <person name="Douillard F.P."/>
            <person name="Paul Ross R."/>
            <person name="Yang R."/>
            <person name="Briner A.E."/>
            <person name="Felis G.E."/>
            <person name="de Vos W.M."/>
            <person name="Barrangou R."/>
            <person name="Klaenhammer T.R."/>
            <person name="Caufield P.W."/>
            <person name="Cui Y."/>
            <person name="Zhang H."/>
            <person name="O'Toole P.W."/>
        </authorList>
    </citation>
    <scope>NUCLEOTIDE SEQUENCE [LARGE SCALE GENOMIC DNA]</scope>
    <source>
        <strain evidence="10 13">ATCC BAA-66</strain>
        <strain evidence="11 12">DSM 13344</strain>
    </source>
</reference>
<dbReference type="Proteomes" id="UP000051751">
    <property type="component" value="Unassembled WGS sequence"/>
</dbReference>
<dbReference type="Pfam" id="PF00258">
    <property type="entry name" value="Flavodoxin_1"/>
    <property type="match status" value="1"/>
</dbReference>
<dbReference type="PANTHER" id="PTHR42809:SF1">
    <property type="entry name" value="FLAVODOXIN 1"/>
    <property type="match status" value="1"/>
</dbReference>
<accession>A0A0R2FTY8</accession>
<evidence type="ECO:0000256" key="5">
    <source>
        <dbReference type="ARBA" id="ARBA00022630"/>
    </source>
</evidence>
<dbReference type="OrthoDB" id="9790745at2"/>
<dbReference type="PROSITE" id="PS50902">
    <property type="entry name" value="FLAVODOXIN_LIKE"/>
    <property type="match status" value="1"/>
</dbReference>
<dbReference type="Gene3D" id="3.40.50.360">
    <property type="match status" value="1"/>
</dbReference>
<dbReference type="InterPro" id="IPR050619">
    <property type="entry name" value="Flavodoxin"/>
</dbReference>
<feature type="domain" description="Flavodoxin-like" evidence="9">
    <location>
        <begin position="4"/>
        <end position="143"/>
    </location>
</feature>
<dbReference type="InterPro" id="IPR008254">
    <property type="entry name" value="Flavodoxin/NO_synth"/>
</dbReference>
<dbReference type="GO" id="GO:0009055">
    <property type="term" value="F:electron transfer activity"/>
    <property type="evidence" value="ECO:0007669"/>
    <property type="project" value="UniProtKB-UniRule"/>
</dbReference>
<protein>
    <recommendedName>
        <fullName evidence="8">Flavodoxin</fullName>
    </recommendedName>
</protein>
<evidence type="ECO:0000313" key="10">
    <source>
        <dbReference type="EMBL" id="KRN28340.1"/>
    </source>
</evidence>
<evidence type="ECO:0000313" key="11">
    <source>
        <dbReference type="EMBL" id="KRN31842.1"/>
    </source>
</evidence>
<evidence type="ECO:0000256" key="1">
    <source>
        <dbReference type="ARBA" id="ARBA00001917"/>
    </source>
</evidence>
<dbReference type="NCBIfam" id="NF005587">
    <property type="entry name" value="PRK07308.1"/>
    <property type="match status" value="1"/>
</dbReference>
<dbReference type="NCBIfam" id="NF005216">
    <property type="entry name" value="PRK06703.1"/>
    <property type="match status" value="1"/>
</dbReference>
<keyword evidence="4 8" id="KW-0813">Transport</keyword>
<dbReference type="RefSeq" id="WP_057769307.1">
    <property type="nucleotide sequence ID" value="NZ_JQAT01000003.1"/>
</dbReference>
<keyword evidence="7 8" id="KW-0249">Electron transport</keyword>
<name>A0A0R2FTY8_9LACO</name>